<accession>A0ABP1RPY5</accession>
<evidence type="ECO:0000313" key="2">
    <source>
        <dbReference type="Proteomes" id="UP001642540"/>
    </source>
</evidence>
<proteinExistence type="predicted"/>
<sequence>MTAETEPSNFPKSIKDVVTRSDFDLISSTDFYMTILFTENVLSEPSNHPEVFSGLLDVFRKIFFVRGNIQSGLENAVKGQLIFVLNFEPKNVLQTKFSNISTVRDFLRSHWYGLRGQKQFSKIAALCKNDCKKYWTVALLHMQNMHVVIPVQAPFYSTTEFWVQASAFDFS</sequence>
<evidence type="ECO:0000313" key="1">
    <source>
        <dbReference type="EMBL" id="CAL8132600.1"/>
    </source>
</evidence>
<name>A0ABP1RPY5_9HEXA</name>
<gene>
    <name evidence="1" type="ORF">ODALV1_LOCUS24671</name>
</gene>
<dbReference type="EMBL" id="CAXLJM020000093">
    <property type="protein sequence ID" value="CAL8132600.1"/>
    <property type="molecule type" value="Genomic_DNA"/>
</dbReference>
<dbReference type="Proteomes" id="UP001642540">
    <property type="component" value="Unassembled WGS sequence"/>
</dbReference>
<protein>
    <submittedName>
        <fullName evidence="1">Uncharacterized protein</fullName>
    </submittedName>
</protein>
<comment type="caution">
    <text evidence="1">The sequence shown here is derived from an EMBL/GenBank/DDBJ whole genome shotgun (WGS) entry which is preliminary data.</text>
</comment>
<organism evidence="1 2">
    <name type="scientific">Orchesella dallaii</name>
    <dbReference type="NCBI Taxonomy" id="48710"/>
    <lineage>
        <taxon>Eukaryota</taxon>
        <taxon>Metazoa</taxon>
        <taxon>Ecdysozoa</taxon>
        <taxon>Arthropoda</taxon>
        <taxon>Hexapoda</taxon>
        <taxon>Collembola</taxon>
        <taxon>Entomobryomorpha</taxon>
        <taxon>Entomobryoidea</taxon>
        <taxon>Orchesellidae</taxon>
        <taxon>Orchesellinae</taxon>
        <taxon>Orchesella</taxon>
    </lineage>
</organism>
<reference evidence="1 2" key="1">
    <citation type="submission" date="2024-08" db="EMBL/GenBank/DDBJ databases">
        <authorList>
            <person name="Cucini C."/>
            <person name="Frati F."/>
        </authorList>
    </citation>
    <scope>NUCLEOTIDE SEQUENCE [LARGE SCALE GENOMIC DNA]</scope>
</reference>
<keyword evidence="2" id="KW-1185">Reference proteome</keyword>